<dbReference type="EMBL" id="KZ452127">
    <property type="protein sequence ID" value="PKA48825.1"/>
    <property type="molecule type" value="Genomic_DNA"/>
</dbReference>
<dbReference type="InterPro" id="IPR025558">
    <property type="entry name" value="DUF4283"/>
</dbReference>
<accession>A0A2H9ZZT9</accession>
<feature type="domain" description="DUF4283" evidence="1">
    <location>
        <begin position="9"/>
        <end position="64"/>
    </location>
</feature>
<name>A0A2H9ZZT9_9ASPA</name>
<dbReference type="Pfam" id="PF14111">
    <property type="entry name" value="DUF4283"/>
    <property type="match status" value="1"/>
</dbReference>
<organism evidence="2 3">
    <name type="scientific">Apostasia shenzhenica</name>
    <dbReference type="NCBI Taxonomy" id="1088818"/>
    <lineage>
        <taxon>Eukaryota</taxon>
        <taxon>Viridiplantae</taxon>
        <taxon>Streptophyta</taxon>
        <taxon>Embryophyta</taxon>
        <taxon>Tracheophyta</taxon>
        <taxon>Spermatophyta</taxon>
        <taxon>Magnoliopsida</taxon>
        <taxon>Liliopsida</taxon>
        <taxon>Asparagales</taxon>
        <taxon>Orchidaceae</taxon>
        <taxon>Apostasioideae</taxon>
        <taxon>Apostasia</taxon>
    </lineage>
</organism>
<dbReference type="AlphaFoldDB" id="A0A2H9ZZT9"/>
<keyword evidence="3" id="KW-1185">Reference proteome</keyword>
<dbReference type="OrthoDB" id="786567at2759"/>
<dbReference type="Proteomes" id="UP000236161">
    <property type="component" value="Unassembled WGS sequence"/>
</dbReference>
<evidence type="ECO:0000259" key="1">
    <source>
        <dbReference type="Pfam" id="PF14111"/>
    </source>
</evidence>
<protein>
    <recommendedName>
        <fullName evidence="1">DUF4283 domain-containing protein</fullName>
    </recommendedName>
</protein>
<evidence type="ECO:0000313" key="3">
    <source>
        <dbReference type="Proteomes" id="UP000236161"/>
    </source>
</evidence>
<dbReference type="InterPro" id="IPR040256">
    <property type="entry name" value="At4g02000-like"/>
</dbReference>
<evidence type="ECO:0000313" key="2">
    <source>
        <dbReference type="EMBL" id="PKA48825.1"/>
    </source>
</evidence>
<reference evidence="2 3" key="1">
    <citation type="journal article" date="2017" name="Nature">
        <title>The Apostasia genome and the evolution of orchids.</title>
        <authorList>
            <person name="Zhang G.Q."/>
            <person name="Liu K.W."/>
            <person name="Li Z."/>
            <person name="Lohaus R."/>
            <person name="Hsiao Y.Y."/>
            <person name="Niu S.C."/>
            <person name="Wang J.Y."/>
            <person name="Lin Y.C."/>
            <person name="Xu Q."/>
            <person name="Chen L.J."/>
            <person name="Yoshida K."/>
            <person name="Fujiwara S."/>
            <person name="Wang Z.W."/>
            <person name="Zhang Y.Q."/>
            <person name="Mitsuda N."/>
            <person name="Wang M."/>
            <person name="Liu G.H."/>
            <person name="Pecoraro L."/>
            <person name="Huang H.X."/>
            <person name="Xiao X.J."/>
            <person name="Lin M."/>
            <person name="Wu X.Y."/>
            <person name="Wu W.L."/>
            <person name="Chen Y.Y."/>
            <person name="Chang S.B."/>
            <person name="Sakamoto S."/>
            <person name="Ohme-Takagi M."/>
            <person name="Yagi M."/>
            <person name="Zeng S.J."/>
            <person name="Shen C.Y."/>
            <person name="Yeh C.M."/>
            <person name="Luo Y.B."/>
            <person name="Tsai W.C."/>
            <person name="Van de Peer Y."/>
            <person name="Liu Z.J."/>
        </authorList>
    </citation>
    <scope>NUCLEOTIDE SEQUENCE [LARGE SCALE GENOMIC DNA]</scope>
    <source>
        <strain evidence="3">cv. Shenzhen</strain>
        <tissue evidence="2">Stem</tissue>
    </source>
</reference>
<dbReference type="PANTHER" id="PTHR31286:SF180">
    <property type="entry name" value="OS10G0362600 PROTEIN"/>
    <property type="match status" value="1"/>
</dbReference>
<sequence length="158" mass="18070">MDVVRSFFHSLKLVGSFQIIGLDSKHILVRLSSLLDFNRLRLRGNYLVRGKLLRMWKWEVGFRPGHESSITPTWISFPGLLIEFSGGLKAFASRFGTPIQCDRPTLSFSRTSVARVLVDCDAKQDYPEEITISVDGLPTHKQCVVFYNRPWYCDTVIS</sequence>
<gene>
    <name evidence="2" type="ORF">AXF42_Ash021401</name>
</gene>
<proteinExistence type="predicted"/>
<dbReference type="PANTHER" id="PTHR31286">
    <property type="entry name" value="GLYCINE-RICH CELL WALL STRUCTURAL PROTEIN 1.8-LIKE"/>
    <property type="match status" value="1"/>
</dbReference>